<evidence type="ECO:0000313" key="2">
    <source>
        <dbReference type="EMBL" id="AUO31984.1"/>
    </source>
</evidence>
<organism evidence="2">
    <name type="scientific">Bacillus thuringiensis subsp. israelensis</name>
    <dbReference type="NCBI Taxonomy" id="1430"/>
    <lineage>
        <taxon>Bacteria</taxon>
        <taxon>Bacillati</taxon>
        <taxon>Bacillota</taxon>
        <taxon>Bacilli</taxon>
        <taxon>Bacillales</taxon>
        <taxon>Bacillaceae</taxon>
        <taxon>Bacillus</taxon>
        <taxon>Bacillus cereus group</taxon>
    </lineage>
</organism>
<dbReference type="RefSeq" id="WP_016097327.1">
    <property type="nucleotide sequence ID" value="NZ_MG710485.1"/>
</dbReference>
<keyword evidence="1" id="KW-0732">Signal</keyword>
<feature type="signal peptide" evidence="1">
    <location>
        <begin position="1"/>
        <end position="30"/>
    </location>
</feature>
<sequence>MRKNKICLSVCATALTLVSTLSIFSENKVAADTIENTTIQQTQESNDLNQIKIPINDINDLDLEALGFTPSQINDFKNSTSPNSLAPLAAAKTQYVYWNKAKLQGVLCRSLSSLPTGKPLGDWILSQGIALLGPALSKSVGLSLAFINTALKKRVSFLQNALTQVRFGQATGIRIAIEPNPGGYPAAYVTMSIY</sequence>
<evidence type="ECO:0000256" key="1">
    <source>
        <dbReference type="SAM" id="SignalP"/>
    </source>
</evidence>
<dbReference type="AlphaFoldDB" id="A0A2I6SWN0"/>
<protein>
    <submittedName>
        <fullName evidence="2">Uncharacterized protein</fullName>
    </submittedName>
</protein>
<geneLocation type="plasmid" evidence="2">
    <name>pBtiUFT6.51.1 complete sequence</name>
</geneLocation>
<accession>A0A2I6SWN0</accession>
<keyword evidence="2" id="KW-0614">Plasmid</keyword>
<dbReference type="EMBL" id="MG710485">
    <property type="protein sequence ID" value="AUO31984.1"/>
    <property type="molecule type" value="Genomic_DNA"/>
</dbReference>
<reference evidence="2" key="1">
    <citation type="submission" date="2017-12" db="EMBL/GenBank/DDBJ databases">
        <title>Complete genome sequences of two plasmids found in a Brazilian Bacillus thuringiensis israelensis strain.</title>
        <authorList>
            <person name="Campos F.S."/>
            <person name="Santos G.R."/>
            <person name="Nascimento V.L."/>
            <person name="Correia R.F.T."/>
            <person name="Cangussu A.S.R."/>
            <person name="Ribeiro B.M."/>
            <person name="Aguiar R.W.S."/>
        </authorList>
    </citation>
    <scope>NUCLEOTIDE SEQUENCE</scope>
    <source>
        <strain evidence="2">Bti-UFT6.51</strain>
        <plasmid evidence="2">pBtiUFT6.51.1 complete sequence</plasmid>
    </source>
</reference>
<proteinExistence type="predicted"/>
<name>A0A2I6SWN0_BACTI</name>
<feature type="chain" id="PRO_5014437726" evidence="1">
    <location>
        <begin position="31"/>
        <end position="194"/>
    </location>
</feature>